<protein>
    <submittedName>
        <fullName evidence="1">Uncharacterized protein</fullName>
    </submittedName>
</protein>
<evidence type="ECO:0000313" key="2">
    <source>
        <dbReference type="Proteomes" id="UP000608754"/>
    </source>
</evidence>
<reference evidence="1" key="1">
    <citation type="submission" date="2020-10" db="EMBL/GenBank/DDBJ databases">
        <authorList>
            <person name="Lu T."/>
            <person name="Wang Q."/>
            <person name="Han X."/>
        </authorList>
    </citation>
    <scope>NUCLEOTIDE SEQUENCE</scope>
    <source>
        <strain evidence="1">WQ 117</strain>
    </source>
</reference>
<proteinExistence type="predicted"/>
<evidence type="ECO:0000313" key="1">
    <source>
        <dbReference type="EMBL" id="MBF0596965.1"/>
    </source>
</evidence>
<dbReference type="RefSeq" id="WP_194182514.1">
    <property type="nucleotide sequence ID" value="NZ_JADGIK010000003.1"/>
</dbReference>
<keyword evidence="2" id="KW-1185">Reference proteome</keyword>
<organism evidence="1 2">
    <name type="scientific">Faecalibacter rhinopitheci</name>
    <dbReference type="NCBI Taxonomy" id="2779678"/>
    <lineage>
        <taxon>Bacteria</taxon>
        <taxon>Pseudomonadati</taxon>
        <taxon>Bacteroidota</taxon>
        <taxon>Flavobacteriia</taxon>
        <taxon>Flavobacteriales</taxon>
        <taxon>Weeksellaceae</taxon>
        <taxon>Faecalibacter</taxon>
    </lineage>
</organism>
<dbReference type="Proteomes" id="UP000608754">
    <property type="component" value="Unassembled WGS sequence"/>
</dbReference>
<dbReference type="EMBL" id="JADGIK010000003">
    <property type="protein sequence ID" value="MBF0596965.1"/>
    <property type="molecule type" value="Genomic_DNA"/>
</dbReference>
<sequence>MFAILQAQEHSWQNPNHRVENIEANDTIRLKNSGVLGEKIQIFDQNNQLISPSNYTINYYRNEIYLDSIYNGKPIKITYFVNPQLTKSIIYKRDSSLIVTNDKEIDEFHRIDPLNKTQRFDVFKGLESKGSLIRGIRFGNNQSGSVQSSLDLELSGNLSDDLTIKAAISDNNVPIETDGYTQKLQDFDKVYVEIANKNSKVRAGHIDINQTEDFYNRFSQKVTGLQLSTRLENENSTTDIFATGSVTRGEFKEIDFIGKDGNQGPYRLTGQNNELYVIVLSGSEKVFIDGVQLTRGETNDYVINYNTGEITFTTNRLITSNTRIHVEYLYNSRNYSQLFIYGGIQHQRDRFKIAGHFYSQTDSKNNALGSELSNEEKQILADAGNDKSKMYGVSAILSEFDSNKILYKKSFLGDYQLFEYSANPDDELYQVTFTYMGANKGNYRSINVTQNGKVYEFIEPIAGIPQGDYEPIKQLVAPKKIQVYTLNGKYDFKSGGFIQFDGGISNHDTNLFSPLDDEENIGLAGRVMAQKDFKYKKWRLTPTAELEFLNQNYYTVEGIRNVEFARDFNISQEFLGLRQLFAKAGLETDWNNKLKTTYRFSYLDFKDYYKGFKNEITSNFITDKDEWSAQVNHLNTQATDQDSKYLRFNTEGKRKIAKEIYIGTRFYGENNELNIHENQLKSPLSFKFNEFQIKGGWADSIGRKIDVTLYTRKDDSIRLNNWVHMQNSKGIIFNSQLIQKADHQLTFNFHYRKVNYEYENSPNESFMVGNVKWYKAFFHQGLTVNMDYGLGSGVEPQREFQYVKVADGMGIYKWTDYNGDGIEQLDEFEIAEFVDQANYIRVYTNTIEYLKTNKNEFNFSMRIRPQQIFQSKNKFLGRWSFQQVIAATNSLRKENDALEWNPFTNSASILGKTRNIRSIVYFNQGANYKWLATYTFNQQANQTYVYTGAEARDMQTNTLLVRYNLNESLYVQNETEVSKIKTNSDLFASRRYQLENYKLYPKVTYQYGKSLHTSLFYAYQHKRNKIGIEELNQSELGAEIQWTEVSKMSLLGSYSFVKNAFIGNGESVVGNQMMDGLRAGNNMVWQLQVQRQINSFLQLNISYDGRKTEENKAIHTGSVQLQARF</sequence>
<dbReference type="AlphaFoldDB" id="A0A8J7KA23"/>
<name>A0A8J7KA23_9FLAO</name>
<gene>
    <name evidence="1" type="ORF">IM532_05830</name>
</gene>
<accession>A0A8J7KA23</accession>
<comment type="caution">
    <text evidence="1">The sequence shown here is derived from an EMBL/GenBank/DDBJ whole genome shotgun (WGS) entry which is preliminary data.</text>
</comment>